<dbReference type="Pfam" id="PF01471">
    <property type="entry name" value="PG_binding_1"/>
    <property type="match status" value="2"/>
</dbReference>
<proteinExistence type="predicted"/>
<sequence length="330" mass="35377">MVRQRKTPRTKSGKQRSLLFAILAGIGHLLVLFAGWTYRHARKNPLMACGFFLFLVGFGFVTFNALFYQSTSHHAVFIQTRPLAAQTAATASRNMPVKADQPLNNTPSAAQSASTQPLTTTPPSVAVDKTLPDNLLEAQKKLASMGLYDGPIDGLDGPKTRSAITLWQQKTAQAGGQSGTLKQQDDIASLISGSLATAGNVDKVTTQSLTNEKPALTNEQPAPANQQPANKIATNANEMRVMSAAPQEISKAAPSQRLQNQGGFKADTADIMRVQAGLRAFGDDHVVVTGTEDENTAEALKNFQKMFSLTVTGKINQEVIDKMKDIGLIG</sequence>
<feature type="region of interest" description="Disordered" evidence="1">
    <location>
        <begin position="97"/>
        <end position="129"/>
    </location>
</feature>
<evidence type="ECO:0000256" key="2">
    <source>
        <dbReference type="SAM" id="Phobius"/>
    </source>
</evidence>
<dbReference type="SUPFAM" id="SSF47090">
    <property type="entry name" value="PGBD-like"/>
    <property type="match status" value="2"/>
</dbReference>
<evidence type="ECO:0000313" key="4">
    <source>
        <dbReference type="EMBL" id="AQT46884.1"/>
    </source>
</evidence>
<feature type="transmembrane region" description="Helical" evidence="2">
    <location>
        <begin position="20"/>
        <end position="39"/>
    </location>
</feature>
<evidence type="ECO:0000313" key="5">
    <source>
        <dbReference type="Proteomes" id="UP000189632"/>
    </source>
</evidence>
<dbReference type="Gene3D" id="1.10.101.10">
    <property type="entry name" value="PGBD-like superfamily/PGBD"/>
    <property type="match status" value="2"/>
</dbReference>
<dbReference type="InterPro" id="IPR002477">
    <property type="entry name" value="Peptidoglycan-bd-like"/>
</dbReference>
<evidence type="ECO:0000256" key="1">
    <source>
        <dbReference type="SAM" id="MobiDB-lite"/>
    </source>
</evidence>
<feature type="domain" description="Peptidoglycan binding-like" evidence="3">
    <location>
        <begin position="134"/>
        <end position="170"/>
    </location>
</feature>
<gene>
    <name evidence="4" type="ORF">BBC0122_007560</name>
</gene>
<keyword evidence="2" id="KW-0812">Transmembrane</keyword>
<evidence type="ECO:0000259" key="3">
    <source>
        <dbReference type="Pfam" id="PF01471"/>
    </source>
</evidence>
<dbReference type="AlphaFoldDB" id="A0A1U9MG57"/>
<keyword evidence="2" id="KW-1133">Transmembrane helix</keyword>
<dbReference type="InterPro" id="IPR036365">
    <property type="entry name" value="PGBD-like_sf"/>
</dbReference>
<feature type="transmembrane region" description="Helical" evidence="2">
    <location>
        <begin position="45"/>
        <end position="67"/>
    </location>
</feature>
<dbReference type="OrthoDB" id="9816507at2"/>
<dbReference type="KEGG" id="bapi:BBC0122_007560"/>
<dbReference type="EMBL" id="CP015625">
    <property type="protein sequence ID" value="AQT46884.1"/>
    <property type="molecule type" value="Genomic_DNA"/>
</dbReference>
<accession>A0A1U9MG57</accession>
<feature type="domain" description="Peptidoglycan binding-like" evidence="3">
    <location>
        <begin position="269"/>
        <end position="323"/>
    </location>
</feature>
<reference evidence="4 5" key="1">
    <citation type="submission" date="2016-11" db="EMBL/GenBank/DDBJ databases">
        <title>Comparative genomics of Bartonella apis.</title>
        <authorList>
            <person name="Engel P."/>
        </authorList>
    </citation>
    <scope>NUCLEOTIDE SEQUENCE [LARGE SCALE GENOMIC DNA]</scope>
    <source>
        <strain evidence="4 5">BBC0122</strain>
    </source>
</reference>
<keyword evidence="2" id="KW-0472">Membrane</keyword>
<dbReference type="InterPro" id="IPR036366">
    <property type="entry name" value="PGBDSf"/>
</dbReference>
<protein>
    <submittedName>
        <fullName evidence="4">Peptidoglycan binding domain-containing protein</fullName>
    </submittedName>
</protein>
<dbReference type="Proteomes" id="UP000189632">
    <property type="component" value="Chromosome"/>
</dbReference>
<keyword evidence="5" id="KW-1185">Reference proteome</keyword>
<feature type="compositionally biased region" description="Polar residues" evidence="1">
    <location>
        <begin position="102"/>
        <end position="123"/>
    </location>
</feature>
<organism evidence="4 5">
    <name type="scientific">Bartonella choladocola</name>
    <dbReference type="NCBI Taxonomy" id="2750995"/>
    <lineage>
        <taxon>Bacteria</taxon>
        <taxon>Pseudomonadati</taxon>
        <taxon>Pseudomonadota</taxon>
        <taxon>Alphaproteobacteria</taxon>
        <taxon>Hyphomicrobiales</taxon>
        <taxon>Bartonellaceae</taxon>
        <taxon>Bartonella</taxon>
    </lineage>
</organism>
<name>A0A1U9MG57_9HYPH</name>